<evidence type="ECO:0000256" key="1">
    <source>
        <dbReference type="SAM" id="MobiDB-lite"/>
    </source>
</evidence>
<sequence length="138" mass="14279">MTITPAAHKKAIETARKNAEALAQKAIETRVALVGAIGEAVEELAALDSAREAAVDAIRTAHENAIEGGWTAKELAAMGYTAPKKRKNTSGKAARGGASKDATETTVVADAAAPREGDQPPSADGQISSEREPEHSYS</sequence>
<geneLocation type="plasmid" evidence="2 3">
    <name>pPDG3</name>
</geneLocation>
<keyword evidence="2" id="KW-0614">Plasmid</keyword>
<feature type="compositionally biased region" description="Basic and acidic residues" evidence="1">
    <location>
        <begin position="129"/>
        <end position="138"/>
    </location>
</feature>
<dbReference type="RefSeq" id="WP_128643752.1">
    <property type="nucleotide sequence ID" value="NZ_CP008950.1"/>
</dbReference>
<dbReference type="AlphaFoldDB" id="A0A076EYQ5"/>
<gene>
    <name evidence="2" type="ORF">EP51_44490</name>
</gene>
<feature type="region of interest" description="Disordered" evidence="1">
    <location>
        <begin position="80"/>
        <end position="138"/>
    </location>
</feature>
<evidence type="ECO:0000313" key="3">
    <source>
        <dbReference type="Proteomes" id="UP000028488"/>
    </source>
</evidence>
<name>A0A076EYQ5_RHOOP</name>
<proteinExistence type="predicted"/>
<dbReference type="EMBL" id="CP008950">
    <property type="protein sequence ID" value="AII11120.1"/>
    <property type="molecule type" value="Genomic_DNA"/>
</dbReference>
<accession>A0A076EYQ5</accession>
<dbReference type="Proteomes" id="UP000028488">
    <property type="component" value="Plasmid pPDG3"/>
</dbReference>
<evidence type="ECO:0000313" key="2">
    <source>
        <dbReference type="EMBL" id="AII11120.1"/>
    </source>
</evidence>
<organism evidence="2 3">
    <name type="scientific">Rhodococcus opacus</name>
    <name type="common">Nocardia opaca</name>
    <dbReference type="NCBI Taxonomy" id="37919"/>
    <lineage>
        <taxon>Bacteria</taxon>
        <taxon>Bacillati</taxon>
        <taxon>Actinomycetota</taxon>
        <taxon>Actinomycetes</taxon>
        <taxon>Mycobacteriales</taxon>
        <taxon>Nocardiaceae</taxon>
        <taxon>Rhodococcus</taxon>
    </lineage>
</organism>
<reference evidence="2 3" key="1">
    <citation type="submission" date="2014-07" db="EMBL/GenBank/DDBJ databases">
        <title>Genome Sequence of Rhodococcus opacus Strain R7, a Biodegrader of Mono- and Polycyclic Aromatic Hydrocarbons.</title>
        <authorList>
            <person name="Di Gennaro P."/>
            <person name="Zampolli J."/>
            <person name="Presti I."/>
            <person name="Cappelletti M."/>
            <person name="D'Ursi P."/>
            <person name="Orro A."/>
            <person name="Mezzelani A."/>
            <person name="Milanesi L."/>
        </authorList>
    </citation>
    <scope>NUCLEOTIDE SEQUENCE [LARGE SCALE GENOMIC DNA]</scope>
    <source>
        <strain evidence="2 3">R7</strain>
        <plasmid evidence="2">pPDG3</plasmid>
    </source>
</reference>
<protein>
    <submittedName>
        <fullName evidence="2">Uncharacterized protein</fullName>
    </submittedName>
</protein>